<keyword evidence="7" id="KW-1185">Reference proteome</keyword>
<evidence type="ECO:0000256" key="4">
    <source>
        <dbReference type="RuleBase" id="RU000363"/>
    </source>
</evidence>
<organism evidence="6 7">
    <name type="scientific">Nitrospirillum viridazoti CBAmc</name>
    <dbReference type="NCBI Taxonomy" id="1441467"/>
    <lineage>
        <taxon>Bacteria</taxon>
        <taxon>Pseudomonadati</taxon>
        <taxon>Pseudomonadota</taxon>
        <taxon>Alphaproteobacteria</taxon>
        <taxon>Rhodospirillales</taxon>
        <taxon>Azospirillaceae</taxon>
        <taxon>Nitrospirillum</taxon>
        <taxon>Nitrospirillum viridazoti</taxon>
    </lineage>
</organism>
<dbReference type="Proteomes" id="UP000197153">
    <property type="component" value="Chromosome 2"/>
</dbReference>
<keyword evidence="2" id="KW-0521">NADP</keyword>
<dbReference type="PRINTS" id="PR00081">
    <property type="entry name" value="GDHRDH"/>
</dbReference>
<evidence type="ECO:0000256" key="3">
    <source>
        <dbReference type="ARBA" id="ARBA00023002"/>
    </source>
</evidence>
<accession>A0A248JUX0</accession>
<dbReference type="EMBL" id="CP022111">
    <property type="protein sequence ID" value="ASG22517.1"/>
    <property type="molecule type" value="Genomic_DNA"/>
</dbReference>
<dbReference type="InterPro" id="IPR002347">
    <property type="entry name" value="SDR_fam"/>
</dbReference>
<dbReference type="InterPro" id="IPR052178">
    <property type="entry name" value="Sec_Metab_Biosynth_SDR"/>
</dbReference>
<sequence>MSSLAAPKTDALHRLFDLSGQVALITGGSRGLGLQIAEALGEFGAHPVLVARKTEELEAAVAHLAGQGITATAIPADLSRQEAMAPLVEKVMADLGRIDVLVNNAGTTWGAPAQDHTPEQWAKVVDLNLNAVFFLTQAVARAAMLPLKRGRIVNVASIAGLQGHHPRMMGTVAYGTTKGALVNMTRVLAAEWGPYGITVNALAPGFFPSKMTRGTLAKHEADLVAGTPLGKLGNDQDLKGAALLLATAAGGHITGQILAVDGGVSVI</sequence>
<dbReference type="NCBIfam" id="NF006070">
    <property type="entry name" value="PRK08213.1"/>
    <property type="match status" value="1"/>
</dbReference>
<dbReference type="FunFam" id="3.40.50.720:FF:000084">
    <property type="entry name" value="Short-chain dehydrogenase reductase"/>
    <property type="match status" value="1"/>
</dbReference>
<dbReference type="PROSITE" id="PS00061">
    <property type="entry name" value="ADH_SHORT"/>
    <property type="match status" value="1"/>
</dbReference>
<name>A0A248JUX0_9PROT</name>
<gene>
    <name evidence="6" type="ORF">Y958_16415</name>
</gene>
<dbReference type="RefSeq" id="WP_040849430.1">
    <property type="nucleotide sequence ID" value="NZ_CP022111.1"/>
</dbReference>
<feature type="domain" description="Ketoreductase" evidence="5">
    <location>
        <begin position="21"/>
        <end position="205"/>
    </location>
</feature>
<reference evidence="6 7" key="1">
    <citation type="submission" date="2017-06" db="EMBL/GenBank/DDBJ databases">
        <title>Complete genome sequence of Nitrospirillum amazonense strain CBAmC, an endophytic nitrogen-fixing and plant growth-promoting bacterium, isolated from sugarcane.</title>
        <authorList>
            <person name="Schwab S."/>
            <person name="dos Santos Teixeira K.R."/>
            <person name="Simoes Araujo J.L."/>
            <person name="Soares Vidal M."/>
            <person name="Borges de Freitas H.R."/>
            <person name="Rivello Crivelaro A.L."/>
            <person name="Bueno de Camargo Nunes A."/>
            <person name="dos Santos C.M."/>
            <person name="Palmeira da Silva Rosa D."/>
            <person name="da Silva Padilha D."/>
            <person name="da Silva E."/>
            <person name="Araujo Terra L."/>
            <person name="Soares Mendes V."/>
            <person name="Farinelli L."/>
            <person name="Magalhaes Cruz L."/>
            <person name="Baldani J.I."/>
        </authorList>
    </citation>
    <scope>NUCLEOTIDE SEQUENCE [LARGE SCALE GENOMIC DNA]</scope>
    <source>
        <strain evidence="6 7">CBAmC</strain>
    </source>
</reference>
<dbReference type="PANTHER" id="PTHR43618:SF8">
    <property type="entry name" value="7ALPHA-HYDROXYSTEROID DEHYDROGENASE"/>
    <property type="match status" value="1"/>
</dbReference>
<dbReference type="KEGG" id="nao:Y958_16415"/>
<dbReference type="SMART" id="SM00822">
    <property type="entry name" value="PKS_KR"/>
    <property type="match status" value="1"/>
</dbReference>
<dbReference type="Pfam" id="PF00106">
    <property type="entry name" value="adh_short"/>
    <property type="match status" value="1"/>
</dbReference>
<dbReference type="EC" id="1.1.1.69" evidence="6"/>
<comment type="similarity">
    <text evidence="1 4">Belongs to the short-chain dehydrogenases/reductases (SDR) family.</text>
</comment>
<dbReference type="AlphaFoldDB" id="A0A248JUX0"/>
<dbReference type="Gene3D" id="3.40.50.720">
    <property type="entry name" value="NAD(P)-binding Rossmann-like Domain"/>
    <property type="match status" value="1"/>
</dbReference>
<dbReference type="InterPro" id="IPR020904">
    <property type="entry name" value="Sc_DH/Rdtase_CS"/>
</dbReference>
<protein>
    <submittedName>
        <fullName evidence="6">Gluconate 5-dehydrogenase</fullName>
        <ecNumber evidence="6">1.1.1.69</ecNumber>
    </submittedName>
</protein>
<evidence type="ECO:0000313" key="7">
    <source>
        <dbReference type="Proteomes" id="UP000197153"/>
    </source>
</evidence>
<dbReference type="InterPro" id="IPR036291">
    <property type="entry name" value="NAD(P)-bd_dom_sf"/>
</dbReference>
<dbReference type="SUPFAM" id="SSF51735">
    <property type="entry name" value="NAD(P)-binding Rossmann-fold domains"/>
    <property type="match status" value="1"/>
</dbReference>
<evidence type="ECO:0000256" key="2">
    <source>
        <dbReference type="ARBA" id="ARBA00022857"/>
    </source>
</evidence>
<evidence type="ECO:0000313" key="6">
    <source>
        <dbReference type="EMBL" id="ASG22517.1"/>
    </source>
</evidence>
<dbReference type="InterPro" id="IPR057326">
    <property type="entry name" value="KR_dom"/>
</dbReference>
<dbReference type="PRINTS" id="PR00080">
    <property type="entry name" value="SDRFAMILY"/>
</dbReference>
<dbReference type="GO" id="GO:0008874">
    <property type="term" value="F:gluconate 5-dehydrogenase activity"/>
    <property type="evidence" value="ECO:0007669"/>
    <property type="project" value="UniProtKB-EC"/>
</dbReference>
<proteinExistence type="inferred from homology"/>
<evidence type="ECO:0000256" key="1">
    <source>
        <dbReference type="ARBA" id="ARBA00006484"/>
    </source>
</evidence>
<keyword evidence="3 6" id="KW-0560">Oxidoreductase</keyword>
<evidence type="ECO:0000259" key="5">
    <source>
        <dbReference type="SMART" id="SM00822"/>
    </source>
</evidence>
<dbReference type="PANTHER" id="PTHR43618">
    <property type="entry name" value="7-ALPHA-HYDROXYSTEROID DEHYDROGENASE"/>
    <property type="match status" value="1"/>
</dbReference>